<name>A0A4Y2JEN5_ARAVE</name>
<gene>
    <name evidence="2" type="ORF">AVEN_113592_1</name>
</gene>
<evidence type="ECO:0000313" key="3">
    <source>
        <dbReference type="Proteomes" id="UP000499080"/>
    </source>
</evidence>
<evidence type="ECO:0000256" key="1">
    <source>
        <dbReference type="SAM" id="MobiDB-lite"/>
    </source>
</evidence>
<organism evidence="2 3">
    <name type="scientific">Araneus ventricosus</name>
    <name type="common">Orbweaver spider</name>
    <name type="synonym">Epeira ventricosa</name>
    <dbReference type="NCBI Taxonomy" id="182803"/>
    <lineage>
        <taxon>Eukaryota</taxon>
        <taxon>Metazoa</taxon>
        <taxon>Ecdysozoa</taxon>
        <taxon>Arthropoda</taxon>
        <taxon>Chelicerata</taxon>
        <taxon>Arachnida</taxon>
        <taxon>Araneae</taxon>
        <taxon>Araneomorphae</taxon>
        <taxon>Entelegynae</taxon>
        <taxon>Araneoidea</taxon>
        <taxon>Araneidae</taxon>
        <taxon>Araneus</taxon>
    </lineage>
</organism>
<protein>
    <submittedName>
        <fullName evidence="2">Uncharacterized protein</fullName>
    </submittedName>
</protein>
<sequence length="117" mass="13925">MYKSDHEYIRERFLFKQRTYIQITHISQKKTQEEAIMSIKLHHTAICHHHRRRDEEKTQEEAMMCIKLHHTAICHHHRRRDEETKVGCQRVTCSSNKLSRGTDRSETKTKTSGSGLP</sequence>
<proteinExistence type="predicted"/>
<accession>A0A4Y2JEN5</accession>
<dbReference type="AlphaFoldDB" id="A0A4Y2JEN5"/>
<evidence type="ECO:0000313" key="2">
    <source>
        <dbReference type="EMBL" id="GBM88530.1"/>
    </source>
</evidence>
<feature type="compositionally biased region" description="Basic and acidic residues" evidence="1">
    <location>
        <begin position="100"/>
        <end position="109"/>
    </location>
</feature>
<comment type="caution">
    <text evidence="2">The sequence shown here is derived from an EMBL/GenBank/DDBJ whole genome shotgun (WGS) entry which is preliminary data.</text>
</comment>
<dbReference type="Proteomes" id="UP000499080">
    <property type="component" value="Unassembled WGS sequence"/>
</dbReference>
<reference evidence="2 3" key="1">
    <citation type="journal article" date="2019" name="Sci. Rep.">
        <title>Orb-weaving spider Araneus ventricosus genome elucidates the spidroin gene catalogue.</title>
        <authorList>
            <person name="Kono N."/>
            <person name="Nakamura H."/>
            <person name="Ohtoshi R."/>
            <person name="Moran D.A.P."/>
            <person name="Shinohara A."/>
            <person name="Yoshida Y."/>
            <person name="Fujiwara M."/>
            <person name="Mori M."/>
            <person name="Tomita M."/>
            <person name="Arakawa K."/>
        </authorList>
    </citation>
    <scope>NUCLEOTIDE SEQUENCE [LARGE SCALE GENOMIC DNA]</scope>
</reference>
<dbReference type="EMBL" id="BGPR01003471">
    <property type="protein sequence ID" value="GBM88530.1"/>
    <property type="molecule type" value="Genomic_DNA"/>
</dbReference>
<keyword evidence="3" id="KW-1185">Reference proteome</keyword>
<feature type="region of interest" description="Disordered" evidence="1">
    <location>
        <begin position="95"/>
        <end position="117"/>
    </location>
</feature>